<accession>A0A5P9YPM6</accession>
<organism evidence="1 2">
    <name type="scientific">Nonomuraea phyllanthi</name>
    <dbReference type="NCBI Taxonomy" id="2219224"/>
    <lineage>
        <taxon>Bacteria</taxon>
        <taxon>Bacillati</taxon>
        <taxon>Actinomycetota</taxon>
        <taxon>Actinomycetes</taxon>
        <taxon>Streptosporangiales</taxon>
        <taxon>Streptosporangiaceae</taxon>
        <taxon>Nonomuraea</taxon>
    </lineage>
</organism>
<protein>
    <submittedName>
        <fullName evidence="1">Uncharacterized protein</fullName>
    </submittedName>
</protein>
<gene>
    <name evidence="1" type="ORF">FH608_018150</name>
</gene>
<accession>A0A5C4WJV9</accession>
<dbReference type="Proteomes" id="UP000312512">
    <property type="component" value="Unassembled WGS sequence"/>
</dbReference>
<evidence type="ECO:0000313" key="1">
    <source>
        <dbReference type="EMBL" id="KAB8194102.1"/>
    </source>
</evidence>
<comment type="caution">
    <text evidence="1">The sequence shown here is derived from an EMBL/GenBank/DDBJ whole genome shotgun (WGS) entry which is preliminary data.</text>
</comment>
<reference evidence="1 2" key="1">
    <citation type="submission" date="2019-10" db="EMBL/GenBank/DDBJ databases">
        <title>Nonomuraea sp. nov., isolated from Phyllanthus amarus.</title>
        <authorList>
            <person name="Klykleung N."/>
            <person name="Tanasupawat S."/>
        </authorList>
    </citation>
    <scope>NUCLEOTIDE SEQUENCE [LARGE SCALE GENOMIC DNA]</scope>
    <source>
        <strain evidence="1 2">PA1-10</strain>
    </source>
</reference>
<keyword evidence="2" id="KW-1185">Reference proteome</keyword>
<proteinExistence type="predicted"/>
<dbReference type="RefSeq" id="WP_139631708.1">
    <property type="nucleotide sequence ID" value="NZ_CP045572.1"/>
</dbReference>
<dbReference type="AlphaFoldDB" id="A0A5C4WJV9"/>
<name>A0A5C4WJV9_9ACTN</name>
<evidence type="ECO:0000313" key="2">
    <source>
        <dbReference type="Proteomes" id="UP000312512"/>
    </source>
</evidence>
<sequence>MTTPNGEEETLYELEVEVEVELTRARASHAEEDPNLPVTDWLFDPTDAEREEVGLRGLLDAVEVLEEDVRRGDRDTDAGRE</sequence>
<dbReference type="EMBL" id="VDLX02000006">
    <property type="protein sequence ID" value="KAB8194102.1"/>
    <property type="molecule type" value="Genomic_DNA"/>
</dbReference>
<dbReference type="OrthoDB" id="3392539at2"/>